<dbReference type="InterPro" id="IPR009015">
    <property type="entry name" value="Fucose_isomerase_N/cen_sf"/>
</dbReference>
<protein>
    <recommendedName>
        <fullName evidence="4">L-fucose isomerase C-terminal domain-containing protein</fullName>
    </recommendedName>
</protein>
<dbReference type="PANTHER" id="PTHR36120:SF1">
    <property type="entry name" value="L-FUCOSE ISOMERASE C-TERMINAL DOMAIN-CONTAINING PROTEIN"/>
    <property type="match status" value="1"/>
</dbReference>
<comment type="caution">
    <text evidence="3">The sequence shown here is derived from an EMBL/GenBank/DDBJ whole genome shotgun (WGS) entry which is preliminary data.</text>
</comment>
<name>X0WK89_9ZZZZ</name>
<accession>X0WK89</accession>
<dbReference type="AlphaFoldDB" id="X0WK89"/>
<keyword evidence="1" id="KW-0413">Isomerase</keyword>
<dbReference type="GO" id="GO:0016861">
    <property type="term" value="F:intramolecular oxidoreductase activity, interconverting aldoses and ketoses"/>
    <property type="evidence" value="ECO:0007669"/>
    <property type="project" value="InterPro"/>
</dbReference>
<dbReference type="SUPFAM" id="SSF53743">
    <property type="entry name" value="FucI/AraA N-terminal and middle domains"/>
    <property type="match status" value="1"/>
</dbReference>
<proteinExistence type="predicted"/>
<gene>
    <name evidence="3" type="ORF">S01H1_61055</name>
</gene>
<organism evidence="3">
    <name type="scientific">marine sediment metagenome</name>
    <dbReference type="NCBI Taxonomy" id="412755"/>
    <lineage>
        <taxon>unclassified sequences</taxon>
        <taxon>metagenomes</taxon>
        <taxon>ecological metagenomes</taxon>
    </lineage>
</organism>
<evidence type="ECO:0008006" key="4">
    <source>
        <dbReference type="Google" id="ProtNLM"/>
    </source>
</evidence>
<reference evidence="3" key="1">
    <citation type="journal article" date="2014" name="Front. Microbiol.">
        <title>High frequency of phylogenetically diverse reductive dehalogenase-homologous genes in deep subseafloor sedimentary metagenomes.</title>
        <authorList>
            <person name="Kawai M."/>
            <person name="Futagami T."/>
            <person name="Toyoda A."/>
            <person name="Takaki Y."/>
            <person name="Nishi S."/>
            <person name="Hori S."/>
            <person name="Arai W."/>
            <person name="Tsubouchi T."/>
            <person name="Morono Y."/>
            <person name="Uchiyama I."/>
            <person name="Ito T."/>
            <person name="Fujiyama A."/>
            <person name="Inagaki F."/>
            <person name="Takami H."/>
        </authorList>
    </citation>
    <scope>NUCLEOTIDE SEQUENCE</scope>
    <source>
        <strain evidence="3">Expedition CK06-06</strain>
    </source>
</reference>
<evidence type="ECO:0000313" key="3">
    <source>
        <dbReference type="EMBL" id="GAG31055.1"/>
    </source>
</evidence>
<feature type="non-terminal residue" evidence="3">
    <location>
        <position position="253"/>
    </location>
</feature>
<dbReference type="PANTHER" id="PTHR36120">
    <property type="entry name" value="FUCOSE ISOMERASE"/>
    <property type="match status" value="1"/>
</dbReference>
<sequence>MPNFGDERAVANALRWADLDVPVLVQAFPDDNLKMTISDRRDSFCGKMSVCNNLTQYGIKYSLTEQHTVDPGGEAFQKDLYRFESICRVMRGISGVRIGVIGTRPAAFNTVRYSEKLLERAGISTETLDLSEIFGRADHLDNNDPSVKSKLEEIHDYVPTNGVPAESLVKMAKLGVLIDNWMREQNLAASTIQCWTAMQEYYGIVPCALMSIMSNNLLPSACETDAAGLIGMYILMLASGKPSSIVDWNNNYG</sequence>
<dbReference type="GO" id="GO:0005737">
    <property type="term" value="C:cytoplasm"/>
    <property type="evidence" value="ECO:0007669"/>
    <property type="project" value="InterPro"/>
</dbReference>
<dbReference type="EMBL" id="BARS01040012">
    <property type="protein sequence ID" value="GAG31055.1"/>
    <property type="molecule type" value="Genomic_DNA"/>
</dbReference>
<evidence type="ECO:0000256" key="2">
    <source>
        <dbReference type="ARBA" id="ARBA00023277"/>
    </source>
</evidence>
<keyword evidence="2" id="KW-0119">Carbohydrate metabolism</keyword>
<evidence type="ECO:0000256" key="1">
    <source>
        <dbReference type="ARBA" id="ARBA00023235"/>
    </source>
</evidence>
<dbReference type="GO" id="GO:0005996">
    <property type="term" value="P:monosaccharide metabolic process"/>
    <property type="evidence" value="ECO:0007669"/>
    <property type="project" value="InterPro"/>
</dbReference>